<dbReference type="InterPro" id="IPR029058">
    <property type="entry name" value="AB_hydrolase_fold"/>
</dbReference>
<dbReference type="ESTHER" id="phacs-k5v2s8">
    <property type="family name" value="Fungal_carboxylesterase_lipase"/>
</dbReference>
<sequence length="529" mass="57836">MRRILVTLAASLELALAVDPLVDLGHTQYQGIALSNGVSQWLGMRFAAPPTGDLRFSAPADPPPNDTVQIANTHGPLCFSTGAGFPQSGHAEDCLFLDVYAPSHATTDSKLPVMFFIQGGGLNDLSNADYNGSQLIEAADFQMIVVTHNYRVGTFGFLASAEIQANGSINNGFLDQRKALQWVQDNIEQFGGNPKHVVLSGDSAGAQSITVHLTAFGGSHTDLFHGVIAESQSFPPIFNVSGMQFAYDALVERTGCDNGSDTLACLRVLDIATLQNASIAIPYPGRNGTPNFLYGAIVDGDLIPDIPYNLFAQGQFVDVPSVFGDDTNEGTVFTPNNLNSTEDMNNFLLDNFPFLTEDDLSTIDANYPVADQFPDHGEFYFNAASAYGETRYICPGIFVSDSLLQYNTQPVWNYHYNVTDPTELEEGLGVPHTIEINAIWGLNSTTGTPPASYFTTNANIIPVIQGYWTSFIRTLDPNTLRADGTPRWTKYDSVHRILFETNNTRMEDIPRTQRQRCNFLARIAPSQQQ</sequence>
<dbReference type="EC" id="3.1.1.-" evidence="3"/>
<dbReference type="Gene3D" id="3.40.50.1820">
    <property type="entry name" value="alpha/beta hydrolase"/>
    <property type="match status" value="1"/>
</dbReference>
<dbReference type="HOGENOM" id="CLU_006586_10_7_1"/>
<dbReference type="PROSITE" id="PS00122">
    <property type="entry name" value="CARBOXYLESTERASE_B_1"/>
    <property type="match status" value="1"/>
</dbReference>
<dbReference type="GeneID" id="18915999"/>
<evidence type="ECO:0000313" key="6">
    <source>
        <dbReference type="Proteomes" id="UP000008370"/>
    </source>
</evidence>
<evidence type="ECO:0000256" key="2">
    <source>
        <dbReference type="ARBA" id="ARBA00022801"/>
    </source>
</evidence>
<accession>K5V2S8</accession>
<dbReference type="EMBL" id="JH930471">
    <property type="protein sequence ID" value="EKM56841.1"/>
    <property type="molecule type" value="Genomic_DNA"/>
</dbReference>
<dbReference type="InterPro" id="IPR019826">
    <property type="entry name" value="Carboxylesterase_B_AS"/>
</dbReference>
<dbReference type="Proteomes" id="UP000008370">
    <property type="component" value="Unassembled WGS sequence"/>
</dbReference>
<feature type="domain" description="Carboxylesterase type B" evidence="4">
    <location>
        <begin position="33"/>
        <end position="514"/>
    </location>
</feature>
<proteinExistence type="inferred from homology"/>
<protein>
    <recommendedName>
        <fullName evidence="3">Carboxylic ester hydrolase</fullName>
        <ecNumber evidence="3">3.1.1.-</ecNumber>
    </recommendedName>
</protein>
<evidence type="ECO:0000256" key="3">
    <source>
        <dbReference type="RuleBase" id="RU361235"/>
    </source>
</evidence>
<name>K5V2S8_PHACS</name>
<dbReference type="InParanoid" id="K5V2S8"/>
<evidence type="ECO:0000256" key="1">
    <source>
        <dbReference type="ARBA" id="ARBA00005964"/>
    </source>
</evidence>
<feature type="chain" id="PRO_5005138131" description="Carboxylic ester hydrolase" evidence="3">
    <location>
        <begin position="18"/>
        <end position="529"/>
    </location>
</feature>
<dbReference type="KEGG" id="pco:PHACADRAFT_254180"/>
<keyword evidence="6" id="KW-1185">Reference proteome</keyword>
<evidence type="ECO:0000313" key="5">
    <source>
        <dbReference type="EMBL" id="EKM56841.1"/>
    </source>
</evidence>
<reference evidence="5 6" key="1">
    <citation type="journal article" date="2012" name="BMC Genomics">
        <title>Comparative genomics of the white-rot fungi, Phanerochaete carnosa and P. chrysosporium, to elucidate the genetic basis of the distinct wood types they colonize.</title>
        <authorList>
            <person name="Suzuki H."/>
            <person name="MacDonald J."/>
            <person name="Syed K."/>
            <person name="Salamov A."/>
            <person name="Hori C."/>
            <person name="Aerts A."/>
            <person name="Henrissat B."/>
            <person name="Wiebenga A."/>
            <person name="vanKuyk P.A."/>
            <person name="Barry K."/>
            <person name="Lindquist E."/>
            <person name="LaButti K."/>
            <person name="Lapidus A."/>
            <person name="Lucas S."/>
            <person name="Coutinho P."/>
            <person name="Gong Y."/>
            <person name="Samejima M."/>
            <person name="Mahadevan R."/>
            <person name="Abou-Zaid M."/>
            <person name="de Vries R.P."/>
            <person name="Igarashi K."/>
            <person name="Yadav J.S."/>
            <person name="Grigoriev I.V."/>
            <person name="Master E.R."/>
        </authorList>
    </citation>
    <scope>NUCLEOTIDE SEQUENCE [LARGE SCALE GENOMIC DNA]</scope>
    <source>
        <strain evidence="5 6">HHB-10118-sp</strain>
    </source>
</reference>
<dbReference type="RefSeq" id="XP_007394673.1">
    <property type="nucleotide sequence ID" value="XM_007394611.1"/>
</dbReference>
<dbReference type="Pfam" id="PF00135">
    <property type="entry name" value="COesterase"/>
    <property type="match status" value="1"/>
</dbReference>
<dbReference type="PROSITE" id="PS00941">
    <property type="entry name" value="CARBOXYLESTERASE_B_2"/>
    <property type="match status" value="1"/>
</dbReference>
<keyword evidence="2 3" id="KW-0378">Hydrolase</keyword>
<dbReference type="InterPro" id="IPR050309">
    <property type="entry name" value="Type-B_Carboxylest/Lipase"/>
</dbReference>
<dbReference type="AlphaFoldDB" id="K5V2S8"/>
<feature type="signal peptide" evidence="3">
    <location>
        <begin position="1"/>
        <end position="17"/>
    </location>
</feature>
<dbReference type="PANTHER" id="PTHR11559">
    <property type="entry name" value="CARBOXYLESTERASE"/>
    <property type="match status" value="1"/>
</dbReference>
<dbReference type="SUPFAM" id="SSF53474">
    <property type="entry name" value="alpha/beta-Hydrolases"/>
    <property type="match status" value="1"/>
</dbReference>
<evidence type="ECO:0000259" key="4">
    <source>
        <dbReference type="Pfam" id="PF00135"/>
    </source>
</evidence>
<gene>
    <name evidence="5" type="ORF">PHACADRAFT_254180</name>
</gene>
<organism evidence="5 6">
    <name type="scientific">Phanerochaete carnosa (strain HHB-10118-sp)</name>
    <name type="common">White-rot fungus</name>
    <name type="synonym">Peniophora carnosa</name>
    <dbReference type="NCBI Taxonomy" id="650164"/>
    <lineage>
        <taxon>Eukaryota</taxon>
        <taxon>Fungi</taxon>
        <taxon>Dikarya</taxon>
        <taxon>Basidiomycota</taxon>
        <taxon>Agaricomycotina</taxon>
        <taxon>Agaricomycetes</taxon>
        <taxon>Polyporales</taxon>
        <taxon>Phanerochaetaceae</taxon>
        <taxon>Phanerochaete</taxon>
    </lineage>
</organism>
<dbReference type="InterPro" id="IPR002018">
    <property type="entry name" value="CarbesteraseB"/>
</dbReference>
<dbReference type="OrthoDB" id="408631at2759"/>
<keyword evidence="3" id="KW-0732">Signal</keyword>
<dbReference type="InterPro" id="IPR019819">
    <property type="entry name" value="Carboxylesterase_B_CS"/>
</dbReference>
<dbReference type="GO" id="GO:0016787">
    <property type="term" value="F:hydrolase activity"/>
    <property type="evidence" value="ECO:0007669"/>
    <property type="project" value="UniProtKB-KW"/>
</dbReference>
<comment type="similarity">
    <text evidence="1 3">Belongs to the type-B carboxylesterase/lipase family.</text>
</comment>